<accession>A0ABQ8PZG3</accession>
<evidence type="ECO:0000313" key="2">
    <source>
        <dbReference type="EMBL" id="KAJ3990826.1"/>
    </source>
</evidence>
<feature type="compositionally biased region" description="Basic and acidic residues" evidence="1">
    <location>
        <begin position="9"/>
        <end position="55"/>
    </location>
</feature>
<name>A0ABQ8PZG3_9AGAR</name>
<comment type="caution">
    <text evidence="2">The sequence shown here is derived from an EMBL/GenBank/DDBJ whole genome shotgun (WGS) entry which is preliminary data.</text>
</comment>
<feature type="compositionally biased region" description="Acidic residues" evidence="1">
    <location>
        <begin position="144"/>
        <end position="157"/>
    </location>
</feature>
<sequence length="195" mass="22139">MAEMERLEEEAAREAEEKRLAEEKKQEEARIAEEQQREREKREEAERVNRARDKALAQYAREQQKEKDRATKELAERREHAAAAASRRMGTTTPHEPLGSTKKIYKSASLVRDDSDEEVTPVATPRGVKRKRMTAQIGRTPLHEDDDPNSGDDDDEPPSPPRLHEPCVRCTTQGKASQCLPQPGRPKAHACVVCH</sequence>
<protein>
    <submittedName>
        <fullName evidence="2">Uncharacterized protein</fullName>
    </submittedName>
</protein>
<gene>
    <name evidence="2" type="ORF">F5050DRAFT_1716583</name>
</gene>
<feature type="region of interest" description="Disordered" evidence="1">
    <location>
        <begin position="1"/>
        <end position="166"/>
    </location>
</feature>
<evidence type="ECO:0000256" key="1">
    <source>
        <dbReference type="SAM" id="MobiDB-lite"/>
    </source>
</evidence>
<feature type="compositionally biased region" description="Basic and acidic residues" evidence="1">
    <location>
        <begin position="62"/>
        <end position="81"/>
    </location>
</feature>
<keyword evidence="3" id="KW-1185">Reference proteome</keyword>
<dbReference type="Proteomes" id="UP001163828">
    <property type="component" value="Unassembled WGS sequence"/>
</dbReference>
<dbReference type="EMBL" id="MU791422">
    <property type="protein sequence ID" value="KAJ3990826.1"/>
    <property type="molecule type" value="Genomic_DNA"/>
</dbReference>
<reference evidence="2" key="1">
    <citation type="submission" date="2022-08" db="EMBL/GenBank/DDBJ databases">
        <authorList>
            <consortium name="DOE Joint Genome Institute"/>
            <person name="Min B."/>
            <person name="Riley R."/>
            <person name="Sierra-Patev S."/>
            <person name="Naranjo-Ortiz M."/>
            <person name="Looney B."/>
            <person name="Konkel Z."/>
            <person name="Slot J.C."/>
            <person name="Sakamoto Y."/>
            <person name="Steenwyk J.L."/>
            <person name="Rokas A."/>
            <person name="Carro J."/>
            <person name="Camarero S."/>
            <person name="Ferreira P."/>
            <person name="Molpeceres G."/>
            <person name="Ruiz-Duenas F.J."/>
            <person name="Serrano A."/>
            <person name="Henrissat B."/>
            <person name="Drula E."/>
            <person name="Hughes K.W."/>
            <person name="Mata J.L."/>
            <person name="Ishikawa N.K."/>
            <person name="Vargas-Isla R."/>
            <person name="Ushijima S."/>
            <person name="Smith C.A."/>
            <person name="Ahrendt S."/>
            <person name="Andreopoulos W."/>
            <person name="He G."/>
            <person name="Labutti K."/>
            <person name="Lipzen A."/>
            <person name="Ng V."/>
            <person name="Sandor L."/>
            <person name="Barry K."/>
            <person name="Martinez A.T."/>
            <person name="Xiao Y."/>
            <person name="Gibbons J.G."/>
            <person name="Terashima K."/>
            <person name="Hibbett D.S."/>
            <person name="Grigoriev I.V."/>
        </authorList>
    </citation>
    <scope>NUCLEOTIDE SEQUENCE</scope>
    <source>
        <strain evidence="2">TFB10827</strain>
    </source>
</reference>
<proteinExistence type="predicted"/>
<evidence type="ECO:0000313" key="3">
    <source>
        <dbReference type="Proteomes" id="UP001163828"/>
    </source>
</evidence>
<organism evidence="2 3">
    <name type="scientific">Lentinula boryana</name>
    <dbReference type="NCBI Taxonomy" id="40481"/>
    <lineage>
        <taxon>Eukaryota</taxon>
        <taxon>Fungi</taxon>
        <taxon>Dikarya</taxon>
        <taxon>Basidiomycota</taxon>
        <taxon>Agaricomycotina</taxon>
        <taxon>Agaricomycetes</taxon>
        <taxon>Agaricomycetidae</taxon>
        <taxon>Agaricales</taxon>
        <taxon>Marasmiineae</taxon>
        <taxon>Omphalotaceae</taxon>
        <taxon>Lentinula</taxon>
    </lineage>
</organism>